<reference evidence="2" key="1">
    <citation type="submission" date="2016-03" db="EMBL/GenBank/DDBJ databases">
        <title>Updated assembly of Pseudogymnoascus destructans, the fungus causing white-nose syndrome of bats.</title>
        <authorList>
            <person name="Palmer J.M."/>
            <person name="Drees K.P."/>
            <person name="Foster J.T."/>
            <person name="Lindner D.L."/>
        </authorList>
    </citation>
    <scope>NUCLEOTIDE SEQUENCE [LARGE SCALE GENOMIC DNA]</scope>
    <source>
        <strain evidence="2">20631-21</strain>
    </source>
</reference>
<dbReference type="AlphaFoldDB" id="A0A177A103"/>
<organism evidence="2">
    <name type="scientific">Pseudogymnoascus destructans</name>
    <dbReference type="NCBI Taxonomy" id="655981"/>
    <lineage>
        <taxon>Eukaryota</taxon>
        <taxon>Fungi</taxon>
        <taxon>Dikarya</taxon>
        <taxon>Ascomycota</taxon>
        <taxon>Pezizomycotina</taxon>
        <taxon>Leotiomycetes</taxon>
        <taxon>Thelebolales</taxon>
        <taxon>Thelebolaceae</taxon>
        <taxon>Pseudogymnoascus</taxon>
    </lineage>
</organism>
<proteinExistence type="predicted"/>
<evidence type="ECO:0000313" key="2">
    <source>
        <dbReference type="EMBL" id="OAF55856.1"/>
    </source>
</evidence>
<gene>
    <name evidence="2" type="ORF">VC83_08038</name>
</gene>
<feature type="compositionally biased region" description="Basic and acidic residues" evidence="1">
    <location>
        <begin position="12"/>
        <end position="27"/>
    </location>
</feature>
<sequence length="163" mass="17197">MAPSPDSAVWESDEKAATTEMSVEHRAQSPVCHRISPHLTHPPLPSQPHPPYLAHKKPAPAPAVTPLRSQLTTHFSTPHSPLRLRPFPALPRSLASQPLRNEGDVTAPVFIDGIGTHVTEGLGLGMVDGTAGGTASHGQKFSHHASPSAISPWDFASTLAASV</sequence>
<feature type="region of interest" description="Disordered" evidence="1">
    <location>
        <begin position="1"/>
        <end position="48"/>
    </location>
</feature>
<dbReference type="EMBL" id="KV441406">
    <property type="protein sequence ID" value="OAF55856.1"/>
    <property type="molecule type" value="Genomic_DNA"/>
</dbReference>
<dbReference type="GeneID" id="36291081"/>
<protein>
    <submittedName>
        <fullName evidence="2">Uncharacterized protein</fullName>
    </submittedName>
</protein>
<name>A0A177A103_9PEZI</name>
<evidence type="ECO:0000256" key="1">
    <source>
        <dbReference type="SAM" id="MobiDB-lite"/>
    </source>
</evidence>
<accession>A0A177A103</accession>
<dbReference type="RefSeq" id="XP_024321155.1">
    <property type="nucleotide sequence ID" value="XM_024471601.1"/>
</dbReference>
<dbReference type="Proteomes" id="UP000077154">
    <property type="component" value="Unassembled WGS sequence"/>
</dbReference>